<dbReference type="InterPro" id="IPR014229">
    <property type="entry name" value="Spore_YtfJ"/>
</dbReference>
<accession>A0A4Q5J2R4</accession>
<reference evidence="1 2" key="1">
    <citation type="submission" date="2019-01" db="EMBL/GenBank/DDBJ databases">
        <title>Nocardioides guangzhouensis sp. nov., an actinobacterium isolated from soil.</title>
        <authorList>
            <person name="Fu Y."/>
            <person name="Cai Y."/>
            <person name="Lin Z."/>
            <person name="Chen P."/>
        </authorList>
    </citation>
    <scope>NUCLEOTIDE SEQUENCE [LARGE SCALE GENOMIC DNA]</scope>
    <source>
        <strain evidence="1 2">NBRC 105384</strain>
    </source>
</reference>
<keyword evidence="2" id="KW-1185">Reference proteome</keyword>
<dbReference type="OrthoDB" id="3830295at2"/>
<comment type="caution">
    <text evidence="1">The sequence shown here is derived from an EMBL/GenBank/DDBJ whole genome shotgun (WGS) entry which is preliminary data.</text>
</comment>
<dbReference type="RefSeq" id="WP_129987376.1">
    <property type="nucleotide sequence ID" value="NZ_SDPU01000022.1"/>
</dbReference>
<dbReference type="EMBL" id="SDPU01000022">
    <property type="protein sequence ID" value="RYU11789.1"/>
    <property type="molecule type" value="Genomic_DNA"/>
</dbReference>
<proteinExistence type="predicted"/>
<gene>
    <name evidence="1" type="ORF">ETU37_10975</name>
</gene>
<protein>
    <submittedName>
        <fullName evidence="1">Sporulation protein</fullName>
    </submittedName>
</protein>
<evidence type="ECO:0000313" key="1">
    <source>
        <dbReference type="EMBL" id="RYU11789.1"/>
    </source>
</evidence>
<evidence type="ECO:0000313" key="2">
    <source>
        <dbReference type="Proteomes" id="UP000291189"/>
    </source>
</evidence>
<dbReference type="AlphaFoldDB" id="A0A4Q5J2R4"/>
<dbReference type="Proteomes" id="UP000291189">
    <property type="component" value="Unassembled WGS sequence"/>
</dbReference>
<sequence>MNVNEIVATAKDTITVKRIFGEPYTRDGVTVIPVAAVSGGFGAGAGTDEHGRDGEGGGFGLSGRPVGALVVKNGDVTWRPVVDPARIVTAAAVVAVAYLLTRRRRPRR</sequence>
<name>A0A4Q5J2R4_9ACTN</name>
<dbReference type="Pfam" id="PF09579">
    <property type="entry name" value="Spore_YtfJ"/>
    <property type="match status" value="1"/>
</dbReference>
<organism evidence="1 2">
    <name type="scientific">Nocardioides iriomotensis</name>
    <dbReference type="NCBI Taxonomy" id="715784"/>
    <lineage>
        <taxon>Bacteria</taxon>
        <taxon>Bacillati</taxon>
        <taxon>Actinomycetota</taxon>
        <taxon>Actinomycetes</taxon>
        <taxon>Propionibacteriales</taxon>
        <taxon>Nocardioidaceae</taxon>
        <taxon>Nocardioides</taxon>
    </lineage>
</organism>